<protein>
    <submittedName>
        <fullName evidence="1">IS4 family transposase</fullName>
    </submittedName>
</protein>
<sequence length="47" mass="5025">LRTVAASLGLQVAARLPKRALQFGSRIAKTESLHKVIGADSNHQDAK</sequence>
<reference evidence="1" key="1">
    <citation type="submission" date="2017-02" db="UniProtKB">
        <authorList>
            <consortium name="WormBaseParasite"/>
        </authorList>
    </citation>
    <scope>IDENTIFICATION</scope>
</reference>
<dbReference type="WBParaSite" id="TTAC_0000767901-mRNA-1">
    <property type="protein sequence ID" value="TTAC_0000767901-mRNA-1"/>
    <property type="gene ID" value="TTAC_0000767901"/>
</dbReference>
<accession>A0A0R3X2Y5</accession>
<dbReference type="STRING" id="6205.A0A0R3X2Y5"/>
<evidence type="ECO:0000313" key="1">
    <source>
        <dbReference type="WBParaSite" id="TTAC_0000767901-mRNA-1"/>
    </source>
</evidence>
<dbReference type="AlphaFoldDB" id="A0A0R3X2Y5"/>
<name>A0A0R3X2Y5_HYDTA</name>
<organism evidence="1">
    <name type="scientific">Hydatigena taeniaeformis</name>
    <name type="common">Feline tapeworm</name>
    <name type="synonym">Taenia taeniaeformis</name>
    <dbReference type="NCBI Taxonomy" id="6205"/>
    <lineage>
        <taxon>Eukaryota</taxon>
        <taxon>Metazoa</taxon>
        <taxon>Spiralia</taxon>
        <taxon>Lophotrochozoa</taxon>
        <taxon>Platyhelminthes</taxon>
        <taxon>Cestoda</taxon>
        <taxon>Eucestoda</taxon>
        <taxon>Cyclophyllidea</taxon>
        <taxon>Taeniidae</taxon>
        <taxon>Hydatigera</taxon>
    </lineage>
</organism>
<proteinExistence type="predicted"/>